<feature type="compositionally biased region" description="Basic residues" evidence="1">
    <location>
        <begin position="79"/>
        <end position="97"/>
    </location>
</feature>
<protein>
    <submittedName>
        <fullName evidence="2">Predicted protein</fullName>
    </submittedName>
</protein>
<evidence type="ECO:0000256" key="1">
    <source>
        <dbReference type="SAM" id="MobiDB-lite"/>
    </source>
</evidence>
<dbReference type="AlphaFoldDB" id="F2EGB6"/>
<reference evidence="2" key="1">
    <citation type="journal article" date="2011" name="Plant Physiol.">
        <title>Comprehensive sequence analysis of 24,783 barley full-length cDNAs derived from 12 clone libraries.</title>
        <authorList>
            <person name="Matsumoto T."/>
            <person name="Tanaka T."/>
            <person name="Sakai H."/>
            <person name="Amano N."/>
            <person name="Kanamori H."/>
            <person name="Kurita K."/>
            <person name="Kikuta A."/>
            <person name="Kamiya K."/>
            <person name="Yamamoto M."/>
            <person name="Ikawa H."/>
            <person name="Fujii N."/>
            <person name="Hori K."/>
            <person name="Itoh T."/>
            <person name="Sato K."/>
        </authorList>
    </citation>
    <scope>NUCLEOTIDE SEQUENCE</scope>
    <source>
        <tissue evidence="2">Flower</tissue>
    </source>
</reference>
<dbReference type="EMBL" id="AK375193">
    <property type="protein sequence ID" value="BAK06388.1"/>
    <property type="molecule type" value="mRNA"/>
</dbReference>
<organism evidence="2">
    <name type="scientific">Hordeum vulgare subsp. vulgare</name>
    <name type="common">Domesticated barley</name>
    <dbReference type="NCBI Taxonomy" id="112509"/>
    <lineage>
        <taxon>Eukaryota</taxon>
        <taxon>Viridiplantae</taxon>
        <taxon>Streptophyta</taxon>
        <taxon>Embryophyta</taxon>
        <taxon>Tracheophyta</taxon>
        <taxon>Spermatophyta</taxon>
        <taxon>Magnoliopsida</taxon>
        <taxon>Liliopsida</taxon>
        <taxon>Poales</taxon>
        <taxon>Poaceae</taxon>
        <taxon>BOP clade</taxon>
        <taxon>Pooideae</taxon>
        <taxon>Triticodae</taxon>
        <taxon>Triticeae</taxon>
        <taxon>Hordeinae</taxon>
        <taxon>Hordeum</taxon>
    </lineage>
</organism>
<accession>F2EGB6</accession>
<sequence>MPTHPVPEASLASFRRRAAALILPSAPHLHRHLRWLPASASAPVQDYVRRGVWKRAPIPRTEARELLPESAGREDGGRLRRHSFLASRRRRVRGRRA</sequence>
<name>F2EGB6_HORVV</name>
<feature type="compositionally biased region" description="Basic and acidic residues" evidence="1">
    <location>
        <begin position="64"/>
        <end position="78"/>
    </location>
</feature>
<proteinExistence type="evidence at transcript level"/>
<feature type="region of interest" description="Disordered" evidence="1">
    <location>
        <begin position="64"/>
        <end position="97"/>
    </location>
</feature>
<evidence type="ECO:0000313" key="2">
    <source>
        <dbReference type="EMBL" id="BAK06388.1"/>
    </source>
</evidence>